<evidence type="ECO:0000313" key="2">
    <source>
        <dbReference type="EMBL" id="MBB4807155.1"/>
    </source>
</evidence>
<feature type="domain" description="Aminomethyltransferase C-terminal" evidence="1">
    <location>
        <begin position="1"/>
        <end position="45"/>
    </location>
</feature>
<keyword evidence="3" id="KW-1185">Reference proteome</keyword>
<dbReference type="Proteomes" id="UP000592180">
    <property type="component" value="Unassembled WGS sequence"/>
</dbReference>
<dbReference type="GO" id="GO:0032259">
    <property type="term" value="P:methylation"/>
    <property type="evidence" value="ECO:0007669"/>
    <property type="project" value="UniProtKB-KW"/>
</dbReference>
<dbReference type="Gene3D" id="2.40.30.110">
    <property type="entry name" value="Aminomethyltransferase beta-barrel domains"/>
    <property type="match status" value="1"/>
</dbReference>
<dbReference type="InterPro" id="IPR013977">
    <property type="entry name" value="GcvT_C"/>
</dbReference>
<dbReference type="InterPro" id="IPR029043">
    <property type="entry name" value="GcvT/YgfZ_C"/>
</dbReference>
<protein>
    <submittedName>
        <fullName evidence="2">Glycine cleavage system aminomethyltransferase T</fullName>
    </submittedName>
</protein>
<gene>
    <name evidence="2" type="ORF">HNP38_002459</name>
</gene>
<dbReference type="EMBL" id="JACHLE010000003">
    <property type="protein sequence ID" value="MBB4807155.1"/>
    <property type="molecule type" value="Genomic_DNA"/>
</dbReference>
<sequence length="46" mass="5046">MSPIVKKAIGMGYISAENSKIGSEIFINVRNKPIKAVVVKTPFIKK</sequence>
<name>A0A840KF06_9FLAO</name>
<dbReference type="GO" id="GO:0008168">
    <property type="term" value="F:methyltransferase activity"/>
    <property type="evidence" value="ECO:0007669"/>
    <property type="project" value="UniProtKB-KW"/>
</dbReference>
<dbReference type="AlphaFoldDB" id="A0A840KF06"/>
<reference evidence="2 3" key="1">
    <citation type="submission" date="2020-08" db="EMBL/GenBank/DDBJ databases">
        <title>Functional genomics of gut bacteria from endangered species of beetles.</title>
        <authorList>
            <person name="Carlos-Shanley C."/>
        </authorList>
    </citation>
    <scope>NUCLEOTIDE SEQUENCE [LARGE SCALE GENOMIC DNA]</scope>
    <source>
        <strain evidence="2 3">S00151</strain>
    </source>
</reference>
<evidence type="ECO:0000313" key="3">
    <source>
        <dbReference type="Proteomes" id="UP000592180"/>
    </source>
</evidence>
<dbReference type="SUPFAM" id="SSF101790">
    <property type="entry name" value="Aminomethyltransferase beta-barrel domain"/>
    <property type="match status" value="1"/>
</dbReference>
<organism evidence="2 3">
    <name type="scientific">Chryseobacterium defluvii</name>
    <dbReference type="NCBI Taxonomy" id="160396"/>
    <lineage>
        <taxon>Bacteria</taxon>
        <taxon>Pseudomonadati</taxon>
        <taxon>Bacteroidota</taxon>
        <taxon>Flavobacteriia</taxon>
        <taxon>Flavobacteriales</taxon>
        <taxon>Weeksellaceae</taxon>
        <taxon>Chryseobacterium group</taxon>
        <taxon>Chryseobacterium</taxon>
    </lineage>
</organism>
<keyword evidence="2" id="KW-0808">Transferase</keyword>
<comment type="caution">
    <text evidence="2">The sequence shown here is derived from an EMBL/GenBank/DDBJ whole genome shotgun (WGS) entry which is preliminary data.</text>
</comment>
<evidence type="ECO:0000259" key="1">
    <source>
        <dbReference type="Pfam" id="PF08669"/>
    </source>
</evidence>
<keyword evidence="2" id="KW-0489">Methyltransferase</keyword>
<proteinExistence type="predicted"/>
<accession>A0A840KF06</accession>
<dbReference type="Pfam" id="PF08669">
    <property type="entry name" value="GCV_T_C"/>
    <property type="match status" value="1"/>
</dbReference>